<gene>
    <name evidence="21" type="ORF">FHS11_001382</name>
</gene>
<dbReference type="GO" id="GO:0009252">
    <property type="term" value="P:peptidoglycan biosynthetic process"/>
    <property type="evidence" value="ECO:0007669"/>
    <property type="project" value="UniProtKB-KW"/>
</dbReference>
<evidence type="ECO:0000259" key="19">
    <source>
        <dbReference type="Pfam" id="PF00905"/>
    </source>
</evidence>
<dbReference type="GO" id="GO:0006508">
    <property type="term" value="P:proteolysis"/>
    <property type="evidence" value="ECO:0007669"/>
    <property type="project" value="UniProtKB-KW"/>
</dbReference>
<dbReference type="GO" id="GO:0008360">
    <property type="term" value="P:regulation of cell shape"/>
    <property type="evidence" value="ECO:0007669"/>
    <property type="project" value="UniProtKB-KW"/>
</dbReference>
<keyword evidence="11" id="KW-0133">Cell shape</keyword>
<evidence type="ECO:0000256" key="15">
    <source>
        <dbReference type="ARBA" id="ARBA00023316"/>
    </source>
</evidence>
<evidence type="ECO:0000256" key="10">
    <source>
        <dbReference type="ARBA" id="ARBA00022801"/>
    </source>
</evidence>
<evidence type="ECO:0000259" key="20">
    <source>
        <dbReference type="Pfam" id="PF00912"/>
    </source>
</evidence>
<comment type="caution">
    <text evidence="21">The sequence shown here is derived from an EMBL/GenBank/DDBJ whole genome shotgun (WGS) entry which is preliminary data.</text>
</comment>
<dbReference type="EC" id="3.4.-.-" evidence="21"/>
<comment type="catalytic activity">
    <reaction evidence="16">
        <text>Preferential cleavage: (Ac)2-L-Lys-D-Ala-|-D-Ala. Also transpeptidation of peptidyl-alanyl moieties that are N-acyl substituents of D-alanine.</text>
        <dbReference type="EC" id="3.4.16.4"/>
    </reaction>
</comment>
<dbReference type="Proteomes" id="UP000539265">
    <property type="component" value="Unassembled WGS sequence"/>
</dbReference>
<evidence type="ECO:0000256" key="4">
    <source>
        <dbReference type="ARBA" id="ARBA00007739"/>
    </source>
</evidence>
<evidence type="ECO:0000256" key="16">
    <source>
        <dbReference type="ARBA" id="ARBA00034000"/>
    </source>
</evidence>
<dbReference type="RefSeq" id="WP_096355219.1">
    <property type="nucleotide sequence ID" value="NZ_AP017313.1"/>
</dbReference>
<reference evidence="21" key="1">
    <citation type="submission" date="2020-08" db="EMBL/GenBank/DDBJ databases">
        <title>Genomic Encyclopedia of Type Strains, Phase III (KMG-III): the genomes of soil and plant-associated and newly described type strains.</title>
        <authorList>
            <person name="Whitman W."/>
        </authorList>
    </citation>
    <scope>NUCLEOTIDE SEQUENCE [LARGE SCALE GENOMIC DNA]</scope>
    <source>
        <strain evidence="21">CECT 8628</strain>
    </source>
</reference>
<dbReference type="Gene3D" id="1.10.3810.10">
    <property type="entry name" value="Biosynthetic peptidoglycan transglycosylase-like"/>
    <property type="match status" value="1"/>
</dbReference>
<dbReference type="PANTHER" id="PTHR32282">
    <property type="entry name" value="BINDING PROTEIN TRANSPEPTIDASE, PUTATIVE-RELATED"/>
    <property type="match status" value="1"/>
</dbReference>
<keyword evidence="13 18" id="KW-0472">Membrane</keyword>
<dbReference type="SUPFAM" id="SSF53955">
    <property type="entry name" value="Lysozyme-like"/>
    <property type="match status" value="1"/>
</dbReference>
<keyword evidence="9 21" id="KW-0808">Transferase</keyword>
<evidence type="ECO:0000256" key="8">
    <source>
        <dbReference type="ARBA" id="ARBA00022676"/>
    </source>
</evidence>
<evidence type="ECO:0000256" key="9">
    <source>
        <dbReference type="ARBA" id="ARBA00022679"/>
    </source>
</evidence>
<dbReference type="InterPro" id="IPR050396">
    <property type="entry name" value="Glycosyltr_51/Transpeptidase"/>
</dbReference>
<feature type="transmembrane region" description="Helical" evidence="18">
    <location>
        <begin position="20"/>
        <end position="39"/>
    </location>
</feature>
<evidence type="ECO:0000256" key="18">
    <source>
        <dbReference type="SAM" id="Phobius"/>
    </source>
</evidence>
<comment type="similarity">
    <text evidence="3">In the C-terminal section; belongs to the transpeptidase family.</text>
</comment>
<evidence type="ECO:0000256" key="14">
    <source>
        <dbReference type="ARBA" id="ARBA00023268"/>
    </source>
</evidence>
<dbReference type="EMBL" id="JACHWX010000003">
    <property type="protein sequence ID" value="MBB3054965.1"/>
    <property type="molecule type" value="Genomic_DNA"/>
</dbReference>
<accession>A0A839SAA6</accession>
<evidence type="ECO:0000256" key="2">
    <source>
        <dbReference type="ARBA" id="ARBA00004752"/>
    </source>
</evidence>
<evidence type="ECO:0000256" key="7">
    <source>
        <dbReference type="ARBA" id="ARBA00022670"/>
    </source>
</evidence>
<evidence type="ECO:0000256" key="3">
    <source>
        <dbReference type="ARBA" id="ARBA00007090"/>
    </source>
</evidence>
<dbReference type="GO" id="GO:0071555">
    <property type="term" value="P:cell wall organization"/>
    <property type="evidence" value="ECO:0007669"/>
    <property type="project" value="UniProtKB-KW"/>
</dbReference>
<dbReference type="Pfam" id="PF00912">
    <property type="entry name" value="Transgly"/>
    <property type="match status" value="1"/>
</dbReference>
<dbReference type="Gene3D" id="3.40.710.10">
    <property type="entry name" value="DD-peptidase/beta-lactamase superfamily"/>
    <property type="match status" value="2"/>
</dbReference>
<dbReference type="PANTHER" id="PTHR32282:SF11">
    <property type="entry name" value="PENICILLIN-BINDING PROTEIN 1B"/>
    <property type="match status" value="1"/>
</dbReference>
<dbReference type="OrthoDB" id="9766909at2"/>
<organism evidence="21 22">
    <name type="scientific">Mucilaginibacter gotjawali</name>
    <dbReference type="NCBI Taxonomy" id="1550579"/>
    <lineage>
        <taxon>Bacteria</taxon>
        <taxon>Pseudomonadati</taxon>
        <taxon>Bacteroidota</taxon>
        <taxon>Sphingobacteriia</taxon>
        <taxon>Sphingobacteriales</taxon>
        <taxon>Sphingobacteriaceae</taxon>
        <taxon>Mucilaginibacter</taxon>
    </lineage>
</organism>
<keyword evidence="7" id="KW-0645">Protease</keyword>
<keyword evidence="18" id="KW-0812">Transmembrane</keyword>
<keyword evidence="14" id="KW-0511">Multifunctional enzyme</keyword>
<dbReference type="EC" id="2.4.1.-" evidence="21"/>
<feature type="domain" description="Glycosyl transferase family 51" evidence="20">
    <location>
        <begin position="69"/>
        <end position="245"/>
    </location>
</feature>
<dbReference type="GO" id="GO:0009002">
    <property type="term" value="F:serine-type D-Ala-D-Ala carboxypeptidase activity"/>
    <property type="evidence" value="ECO:0007669"/>
    <property type="project" value="UniProtKB-EC"/>
</dbReference>
<comment type="catalytic activity">
    <reaction evidence="17">
        <text>[GlcNAc-(1-&gt;4)-Mur2Ac(oyl-L-Ala-gamma-D-Glu-L-Lys-D-Ala-D-Ala)](n)-di-trans,octa-cis-undecaprenyl diphosphate + beta-D-GlcNAc-(1-&gt;4)-Mur2Ac(oyl-L-Ala-gamma-D-Glu-L-Lys-D-Ala-D-Ala)-di-trans,octa-cis-undecaprenyl diphosphate = [GlcNAc-(1-&gt;4)-Mur2Ac(oyl-L-Ala-gamma-D-Glu-L-Lys-D-Ala-D-Ala)](n+1)-di-trans,octa-cis-undecaprenyl diphosphate + di-trans,octa-cis-undecaprenyl diphosphate + H(+)</text>
        <dbReference type="Rhea" id="RHEA:23708"/>
        <dbReference type="Rhea" id="RHEA-COMP:9602"/>
        <dbReference type="Rhea" id="RHEA-COMP:9603"/>
        <dbReference type="ChEBI" id="CHEBI:15378"/>
        <dbReference type="ChEBI" id="CHEBI:58405"/>
        <dbReference type="ChEBI" id="CHEBI:60033"/>
        <dbReference type="ChEBI" id="CHEBI:78435"/>
        <dbReference type="EC" id="2.4.99.28"/>
    </reaction>
</comment>
<evidence type="ECO:0000313" key="21">
    <source>
        <dbReference type="EMBL" id="MBB3054965.1"/>
    </source>
</evidence>
<evidence type="ECO:0000256" key="11">
    <source>
        <dbReference type="ARBA" id="ARBA00022960"/>
    </source>
</evidence>
<evidence type="ECO:0000256" key="13">
    <source>
        <dbReference type="ARBA" id="ARBA00023136"/>
    </source>
</evidence>
<evidence type="ECO:0000256" key="1">
    <source>
        <dbReference type="ARBA" id="ARBA00004236"/>
    </source>
</evidence>
<keyword evidence="5" id="KW-1003">Cell membrane</keyword>
<keyword evidence="8 21" id="KW-0328">Glycosyltransferase</keyword>
<keyword evidence="18" id="KW-1133">Transmembrane helix</keyword>
<evidence type="ECO:0000256" key="6">
    <source>
        <dbReference type="ARBA" id="ARBA00022645"/>
    </source>
</evidence>
<evidence type="ECO:0000313" key="22">
    <source>
        <dbReference type="Proteomes" id="UP000539265"/>
    </source>
</evidence>
<dbReference type="GO" id="GO:0008955">
    <property type="term" value="F:peptidoglycan glycosyltransferase activity"/>
    <property type="evidence" value="ECO:0007669"/>
    <property type="project" value="UniProtKB-EC"/>
</dbReference>
<protein>
    <submittedName>
        <fullName evidence="21">Penicillin-binding protein 1A</fullName>
        <ecNumber evidence="21">2.4.1.-</ecNumber>
        <ecNumber evidence="21">3.4.-.-</ecNumber>
    </submittedName>
</protein>
<dbReference type="SUPFAM" id="SSF56601">
    <property type="entry name" value="beta-lactamase/transpeptidase-like"/>
    <property type="match status" value="1"/>
</dbReference>
<keyword evidence="22" id="KW-1185">Reference proteome</keyword>
<dbReference type="InterPro" id="IPR023346">
    <property type="entry name" value="Lysozyme-like_dom_sf"/>
</dbReference>
<dbReference type="InterPro" id="IPR036950">
    <property type="entry name" value="PBP_transglycosylase"/>
</dbReference>
<proteinExistence type="inferred from homology"/>
<comment type="similarity">
    <text evidence="4">In the N-terminal section; belongs to the glycosyltransferase 51 family.</text>
</comment>
<dbReference type="AlphaFoldDB" id="A0A839SAA6"/>
<evidence type="ECO:0000256" key="17">
    <source>
        <dbReference type="ARBA" id="ARBA00049902"/>
    </source>
</evidence>
<keyword evidence="12" id="KW-0573">Peptidoglycan synthesis</keyword>
<dbReference type="GO" id="GO:0030288">
    <property type="term" value="C:outer membrane-bounded periplasmic space"/>
    <property type="evidence" value="ECO:0007669"/>
    <property type="project" value="TreeGrafter"/>
</dbReference>
<dbReference type="InterPro" id="IPR012338">
    <property type="entry name" value="Beta-lactam/transpept-like"/>
</dbReference>
<keyword evidence="15" id="KW-0961">Cell wall biogenesis/degradation</keyword>
<dbReference type="GO" id="GO:0005886">
    <property type="term" value="C:plasma membrane"/>
    <property type="evidence" value="ECO:0007669"/>
    <property type="project" value="UniProtKB-SubCell"/>
</dbReference>
<dbReference type="InterPro" id="IPR001264">
    <property type="entry name" value="Glyco_trans_51"/>
</dbReference>
<comment type="pathway">
    <text evidence="2">Cell wall biogenesis; peptidoglycan biosynthesis.</text>
</comment>
<comment type="subcellular location">
    <subcellularLocation>
        <location evidence="1">Cell membrane</location>
    </subcellularLocation>
</comment>
<feature type="domain" description="Penicillin-binding protein transpeptidase" evidence="19">
    <location>
        <begin position="427"/>
        <end position="659"/>
    </location>
</feature>
<name>A0A839SAA6_9SPHI</name>
<dbReference type="Pfam" id="PF00905">
    <property type="entry name" value="Transpeptidase"/>
    <property type="match status" value="1"/>
</dbReference>
<evidence type="ECO:0000256" key="12">
    <source>
        <dbReference type="ARBA" id="ARBA00022984"/>
    </source>
</evidence>
<keyword evidence="10 21" id="KW-0378">Hydrolase</keyword>
<sequence>MIIKLSPGDIKRYNWYLWRAVLSFFALFVLLLVVTYFGLFGQLPSFRDLENPKSNQASEVISADGTTVLGTYYVQNRSSVSFSQLSPNVVNALIATEDSRFYDHSGIDFRRLFTIPLLNLIGSKQGGSTITQQLAKNLFSGSQGAHNPFVRLTQKLKEWIIAVRLERRYTKQEIITMYLNTVDFGAYNTFGIKSAAHTYFNVTPDKLTPDQAAVLVGMVKGPGVYSPIRHPDRALNRRNLILGLMEKQGYLTDGQLQEFKSKPLGIDFNPMNHNEGPAPYFRAVLKQEIQKIFKNQNIVRSDGTPYDLDRDGLKIYTTIDATMQQYAEEAQREYMPQLQGQFNDQWKGVSRWKSIKNFKLLLDEGMYRSDRYKQLELQGKSEDEIRQNFDTPDSLELFTWRGDIDTLMKPIDSILYSKMMLRNALMSMDPTTGYVKAWVGGTDFEHFKYDQVKVGTRQVGSTAKPFTYAVAIENGFSPCQEVDNVPVTIDGWTPGSSPTETLPGAISLRTALAHSQNYVTAYVMNEVKPTPVMELIKKMGVTSDVPPYPSICLGVFNASVFDMTGAYSVFANHGTWTEPTFILRIEDKNGNVVYTHTPKVVQAMDAQSAYVMTYMLKGVIEDGTGSRLKYKYGLNNPIGGKTGTTQENSDGWFIGITPQLVTGVWSGCEDRDIHFRSTRLGEGANSALPIFAGFMKRVYANPALGIKKNVDFDAPKNMTITLDCNAYKQQQQGTNDVDKKLGF</sequence>
<dbReference type="InterPro" id="IPR001460">
    <property type="entry name" value="PCN-bd_Tpept"/>
</dbReference>
<dbReference type="GO" id="GO:0008658">
    <property type="term" value="F:penicillin binding"/>
    <property type="evidence" value="ECO:0007669"/>
    <property type="project" value="InterPro"/>
</dbReference>
<keyword evidence="6" id="KW-0121">Carboxypeptidase</keyword>
<evidence type="ECO:0000256" key="5">
    <source>
        <dbReference type="ARBA" id="ARBA00022475"/>
    </source>
</evidence>